<evidence type="ECO:0000256" key="1">
    <source>
        <dbReference type="ARBA" id="ARBA00001400"/>
    </source>
</evidence>
<dbReference type="GO" id="GO:0004844">
    <property type="term" value="F:uracil DNA N-glycosylase activity"/>
    <property type="evidence" value="ECO:0007669"/>
    <property type="project" value="UniProtKB-EC"/>
</dbReference>
<dbReference type="NCBIfam" id="NF003591">
    <property type="entry name" value="PRK05254.1-4"/>
    <property type="match status" value="1"/>
</dbReference>
<comment type="similarity">
    <text evidence="3 9 11">Belongs to the uracil-DNA glycosylase (UDG) superfamily. UNG family.</text>
</comment>
<keyword evidence="15" id="KW-1185">Reference proteome</keyword>
<evidence type="ECO:0000313" key="15">
    <source>
        <dbReference type="Proteomes" id="UP001272242"/>
    </source>
</evidence>
<evidence type="ECO:0000256" key="2">
    <source>
        <dbReference type="ARBA" id="ARBA00002631"/>
    </source>
</evidence>
<reference evidence="15" key="1">
    <citation type="journal article" date="2023" name="Mar. Drugs">
        <title>Gemmata algarum, a Novel Planctomycete Isolated from an Algal Mat, Displays Antimicrobial Activity.</title>
        <authorList>
            <person name="Kumar G."/>
            <person name="Kallscheuer N."/>
            <person name="Kashif M."/>
            <person name="Ahamad S."/>
            <person name="Jagadeeshwari U."/>
            <person name="Pannikurungottu S."/>
            <person name="Haufschild T."/>
            <person name="Kabuu M."/>
            <person name="Sasikala C."/>
            <person name="Jogler C."/>
            <person name="Ramana C."/>
        </authorList>
    </citation>
    <scope>NUCLEOTIDE SEQUENCE [LARGE SCALE GENOMIC DNA]</scope>
    <source>
        <strain evidence="15">JC673</strain>
    </source>
</reference>
<dbReference type="InterPro" id="IPR002043">
    <property type="entry name" value="UDG_fam1"/>
</dbReference>
<protein>
    <recommendedName>
        <fullName evidence="5 9">Uracil-DNA glycosylase</fullName>
        <shortName evidence="9">UDG</shortName>
        <ecNumber evidence="4 9">3.2.2.27</ecNumber>
    </recommendedName>
</protein>
<dbReference type="SMART" id="SM00987">
    <property type="entry name" value="UreE_C"/>
    <property type="match status" value="1"/>
</dbReference>
<feature type="active site" description="Proton acceptor" evidence="9 10">
    <location>
        <position position="105"/>
    </location>
</feature>
<keyword evidence="8 9" id="KW-0234">DNA repair</keyword>
<dbReference type="EMBL" id="JAXBLV010000211">
    <property type="protein sequence ID" value="MDY3562285.1"/>
    <property type="molecule type" value="Genomic_DNA"/>
</dbReference>
<evidence type="ECO:0000313" key="14">
    <source>
        <dbReference type="EMBL" id="MDY3562285.1"/>
    </source>
</evidence>
<evidence type="ECO:0000256" key="9">
    <source>
        <dbReference type="HAMAP-Rule" id="MF_00148"/>
    </source>
</evidence>
<comment type="function">
    <text evidence="2 9 11">Excises uracil residues from the DNA which can arise as a result of misincorporation of dUMP residues by DNA polymerase or due to deamination of cytosine.</text>
</comment>
<keyword evidence="7 9" id="KW-0378">Hydrolase</keyword>
<evidence type="ECO:0000256" key="12">
    <source>
        <dbReference type="SAM" id="MobiDB-lite"/>
    </source>
</evidence>
<dbReference type="SMART" id="SM00986">
    <property type="entry name" value="UDG"/>
    <property type="match status" value="1"/>
</dbReference>
<dbReference type="NCBIfam" id="NF003589">
    <property type="entry name" value="PRK05254.1-2"/>
    <property type="match status" value="1"/>
</dbReference>
<sequence>MGKKKKAVEPSSLFDEDQPQPPAPEPAAEELPPLPPGVPGLPADLDPSWHKALDPETRKPYWADLVRFIIEERKTQTVFPPAPDVFNAFRFTPLDKVKVLILGQDPYHGPGQAHGLCFSVKPGVATPPSLRNIYKELETDLGIPPVKHGYLAEWARRGVLMLNACMTVRKGQANSHKDKGWEKFTDAAISAVSAQSRRVVFVLWGSYAQKKIPLIDQKKHVVVKSAHPSPFSEHLFFGTKPFSKVNEALEAAGEEPIDWRLPEKAEE</sequence>
<evidence type="ECO:0000256" key="11">
    <source>
        <dbReference type="RuleBase" id="RU003780"/>
    </source>
</evidence>
<feature type="region of interest" description="Disordered" evidence="12">
    <location>
        <begin position="1"/>
        <end position="53"/>
    </location>
</feature>
<evidence type="ECO:0000259" key="13">
    <source>
        <dbReference type="SMART" id="SM00986"/>
    </source>
</evidence>
<comment type="subcellular location">
    <subcellularLocation>
        <location evidence="9">Cytoplasm</location>
    </subcellularLocation>
</comment>
<evidence type="ECO:0000256" key="7">
    <source>
        <dbReference type="ARBA" id="ARBA00022801"/>
    </source>
</evidence>
<comment type="catalytic activity">
    <reaction evidence="1 9 11">
        <text>Hydrolyzes single-stranded DNA or mismatched double-stranded DNA and polynucleotides, releasing free uracil.</text>
        <dbReference type="EC" id="3.2.2.27"/>
    </reaction>
</comment>
<dbReference type="NCBIfam" id="NF003588">
    <property type="entry name" value="PRK05254.1-1"/>
    <property type="match status" value="1"/>
</dbReference>
<gene>
    <name evidence="9 14" type="primary">ung</name>
    <name evidence="14" type="ORF">R5W23_003747</name>
</gene>
<dbReference type="NCBIfam" id="TIGR00628">
    <property type="entry name" value="ung"/>
    <property type="match status" value="1"/>
</dbReference>
<evidence type="ECO:0000256" key="4">
    <source>
        <dbReference type="ARBA" id="ARBA00012030"/>
    </source>
</evidence>
<dbReference type="HAMAP" id="MF_00148">
    <property type="entry name" value="UDG"/>
    <property type="match status" value="1"/>
</dbReference>
<dbReference type="InterPro" id="IPR005122">
    <property type="entry name" value="Uracil-DNA_glycosylase-like"/>
</dbReference>
<organism evidence="14 15">
    <name type="scientific">Gemmata algarum</name>
    <dbReference type="NCBI Taxonomy" id="2975278"/>
    <lineage>
        <taxon>Bacteria</taxon>
        <taxon>Pseudomonadati</taxon>
        <taxon>Planctomycetota</taxon>
        <taxon>Planctomycetia</taxon>
        <taxon>Gemmatales</taxon>
        <taxon>Gemmataceae</taxon>
        <taxon>Gemmata</taxon>
    </lineage>
</organism>
<proteinExistence type="inferred from homology"/>
<evidence type="ECO:0000256" key="8">
    <source>
        <dbReference type="ARBA" id="ARBA00023204"/>
    </source>
</evidence>
<dbReference type="InterPro" id="IPR018085">
    <property type="entry name" value="Ura-DNA_Glyclase_AS"/>
</dbReference>
<dbReference type="SUPFAM" id="SSF52141">
    <property type="entry name" value="Uracil-DNA glycosylase-like"/>
    <property type="match status" value="1"/>
</dbReference>
<dbReference type="Pfam" id="PF03167">
    <property type="entry name" value="UDG"/>
    <property type="match status" value="1"/>
</dbReference>
<dbReference type="CDD" id="cd10027">
    <property type="entry name" value="UDG-F1-like"/>
    <property type="match status" value="1"/>
</dbReference>
<dbReference type="PANTHER" id="PTHR11264">
    <property type="entry name" value="URACIL-DNA GLYCOSYLASE"/>
    <property type="match status" value="1"/>
</dbReference>
<dbReference type="Gene3D" id="3.40.470.10">
    <property type="entry name" value="Uracil-DNA glycosylase-like domain"/>
    <property type="match status" value="1"/>
</dbReference>
<keyword evidence="14" id="KW-0326">Glycosidase</keyword>
<evidence type="ECO:0000256" key="3">
    <source>
        <dbReference type="ARBA" id="ARBA00008184"/>
    </source>
</evidence>
<keyword evidence="6 9" id="KW-0227">DNA damage</keyword>
<dbReference type="Proteomes" id="UP001272242">
    <property type="component" value="Unassembled WGS sequence"/>
</dbReference>
<evidence type="ECO:0000256" key="5">
    <source>
        <dbReference type="ARBA" id="ARBA00018429"/>
    </source>
</evidence>
<evidence type="ECO:0000256" key="6">
    <source>
        <dbReference type="ARBA" id="ARBA00022763"/>
    </source>
</evidence>
<feature type="domain" description="Uracil-DNA glycosylase-like" evidence="13">
    <location>
        <begin position="90"/>
        <end position="249"/>
    </location>
</feature>
<evidence type="ECO:0000256" key="10">
    <source>
        <dbReference type="PROSITE-ProRule" id="PRU10072"/>
    </source>
</evidence>
<comment type="caution">
    <text evidence="14">The sequence shown here is derived from an EMBL/GenBank/DDBJ whole genome shotgun (WGS) entry which is preliminary data.</text>
</comment>
<dbReference type="RefSeq" id="WP_320688603.1">
    <property type="nucleotide sequence ID" value="NZ_JAXBLV010000211.1"/>
</dbReference>
<dbReference type="PROSITE" id="PS00130">
    <property type="entry name" value="U_DNA_GLYCOSYLASE"/>
    <property type="match status" value="1"/>
</dbReference>
<dbReference type="PANTHER" id="PTHR11264:SF0">
    <property type="entry name" value="URACIL-DNA GLYCOSYLASE"/>
    <property type="match status" value="1"/>
</dbReference>
<accession>A0ABU5F404</accession>
<dbReference type="InterPro" id="IPR036895">
    <property type="entry name" value="Uracil-DNA_glycosylase-like_sf"/>
</dbReference>
<dbReference type="EC" id="3.2.2.27" evidence="4 9"/>
<dbReference type="NCBIfam" id="NF003592">
    <property type="entry name" value="PRK05254.1-5"/>
    <property type="match status" value="1"/>
</dbReference>
<keyword evidence="9" id="KW-0963">Cytoplasm</keyword>
<name>A0ABU5F404_9BACT</name>